<keyword evidence="2" id="KW-0413">Isomerase</keyword>
<evidence type="ECO:0000313" key="3">
    <source>
        <dbReference type="Proteomes" id="UP000518188"/>
    </source>
</evidence>
<dbReference type="GO" id="GO:0016853">
    <property type="term" value="F:isomerase activity"/>
    <property type="evidence" value="ECO:0007669"/>
    <property type="project" value="UniProtKB-KW"/>
</dbReference>
<gene>
    <name evidence="2" type="ORF">HGA11_07310</name>
</gene>
<comment type="similarity">
    <text evidence="1">Belongs to the enoyl-CoA hydratase/isomerase family.</text>
</comment>
<dbReference type="InterPro" id="IPR001753">
    <property type="entry name" value="Enoyl-CoA_hydra/iso"/>
</dbReference>
<dbReference type="AlphaFoldDB" id="A0A7X6MQ32"/>
<proteinExistence type="inferred from homology"/>
<dbReference type="InterPro" id="IPR029045">
    <property type="entry name" value="ClpP/crotonase-like_dom_sf"/>
</dbReference>
<evidence type="ECO:0000256" key="1">
    <source>
        <dbReference type="ARBA" id="ARBA00005254"/>
    </source>
</evidence>
<dbReference type="PANTHER" id="PTHR43802:SF1">
    <property type="entry name" value="IP11341P-RELATED"/>
    <property type="match status" value="1"/>
</dbReference>
<protein>
    <submittedName>
        <fullName evidence="2">Enoyl-CoA hydratase/isomerase family protein</fullName>
    </submittedName>
</protein>
<dbReference type="Gene3D" id="3.90.226.10">
    <property type="entry name" value="2-enoyl-CoA Hydratase, Chain A, domain 1"/>
    <property type="match status" value="1"/>
</dbReference>
<dbReference type="Pfam" id="PF00378">
    <property type="entry name" value="ECH_1"/>
    <property type="match status" value="1"/>
</dbReference>
<sequence>MTMQAVKLVSNYVEVTTTAGIAVVRLNRPESLNALNDDMRRDIAESFRHYGNDRSIRGIVLTGTGRAFSSGADLYALSSAPDSIIEETESFHDMTRAALSTSVPVVAAINGIAVGGAAELTLCLDARIGSPTAEYYFPENHRGLVISNASSYLLRRLVGSKVIDVILSSRRMAAEEALRLGLLDEVVDQDPVAAATRLIERWTPEGSAVRQHLDLLRPSLDTAEKAFQRESAAVRDAHDAGLSAVGLSKFAARTRC</sequence>
<dbReference type="Proteomes" id="UP000518188">
    <property type="component" value="Unassembled WGS sequence"/>
</dbReference>
<dbReference type="PANTHER" id="PTHR43802">
    <property type="entry name" value="ENOYL-COA HYDRATASE"/>
    <property type="match status" value="1"/>
</dbReference>
<dbReference type="SUPFAM" id="SSF52096">
    <property type="entry name" value="ClpP/crotonase"/>
    <property type="match status" value="1"/>
</dbReference>
<accession>A0A7X6MQ32</accession>
<evidence type="ECO:0000313" key="2">
    <source>
        <dbReference type="EMBL" id="NKZ10784.1"/>
    </source>
</evidence>
<comment type="caution">
    <text evidence="2">The sequence shown here is derived from an EMBL/GenBank/DDBJ whole genome shotgun (WGS) entry which is preliminary data.</text>
</comment>
<organism evidence="2 3">
    <name type="scientific">Mycolicibacterium septicum DSM 44393</name>
    <dbReference type="NCBI Taxonomy" id="1341646"/>
    <lineage>
        <taxon>Bacteria</taxon>
        <taxon>Bacillati</taxon>
        <taxon>Actinomycetota</taxon>
        <taxon>Actinomycetes</taxon>
        <taxon>Mycobacteriales</taxon>
        <taxon>Mycobacteriaceae</taxon>
        <taxon>Mycolicibacterium</taxon>
    </lineage>
</organism>
<dbReference type="CDD" id="cd06558">
    <property type="entry name" value="crotonase-like"/>
    <property type="match status" value="1"/>
</dbReference>
<dbReference type="EMBL" id="JAAXPJ010000002">
    <property type="protein sequence ID" value="NKZ10784.1"/>
    <property type="molecule type" value="Genomic_DNA"/>
</dbReference>
<name>A0A7X6MQ32_9MYCO</name>
<reference evidence="2 3" key="1">
    <citation type="submission" date="2020-04" db="EMBL/GenBank/DDBJ databases">
        <title>MicrobeNet Type strains.</title>
        <authorList>
            <person name="Nicholson A.C."/>
        </authorList>
    </citation>
    <scope>NUCLEOTIDE SEQUENCE [LARGE SCALE GENOMIC DNA]</scope>
    <source>
        <strain evidence="2 3">ATCC 700731</strain>
    </source>
</reference>